<name>A0A2S0PEK1_9NEIS</name>
<dbReference type="SUPFAM" id="SSF46785">
    <property type="entry name" value="Winged helix' DNA-binding domain"/>
    <property type="match status" value="1"/>
</dbReference>
<dbReference type="OrthoDB" id="8898949at2"/>
<dbReference type="AlphaFoldDB" id="A0A2S0PEK1"/>
<feature type="region of interest" description="Disordered" evidence="1">
    <location>
        <begin position="124"/>
        <end position="166"/>
    </location>
</feature>
<reference evidence="2 3" key="1">
    <citation type="submission" date="2018-04" db="EMBL/GenBank/DDBJ databases">
        <title>Denitrifier Microvirgula.</title>
        <authorList>
            <person name="Anderson E."/>
            <person name="Jang J."/>
            <person name="Ishii S."/>
        </authorList>
    </citation>
    <scope>NUCLEOTIDE SEQUENCE [LARGE SCALE GENOMIC DNA]</scope>
    <source>
        <strain evidence="2 3">BE2.4</strain>
    </source>
</reference>
<evidence type="ECO:0000256" key="1">
    <source>
        <dbReference type="SAM" id="MobiDB-lite"/>
    </source>
</evidence>
<dbReference type="InterPro" id="IPR036390">
    <property type="entry name" value="WH_DNA-bd_sf"/>
</dbReference>
<sequence length="287" mass="31819">MSIHLMSRAWSMPIPTSQKMVLLALADRANDDGECWPGQTELASKCSMSNRNVIRMIDWLEARGALHSERRQTGNARRSNRYTLTLDQFKPESDNLSHANLAHDNLACDTVSPPNVTTATLESDTVSHSYKEEPSLNHQSEPSLGADVVPTTLPAKSKPSAKADPNPLNVETWKAYAVAYRMRYQADPVRNAKVNGQIKQLVLRLGNAAPDVARFYVDHNSAYYVGRCHVVDCLLSDAEKLHTEWQTGRRVTQTAAMQADRTQSNLESHRSALDMLNAKYGGMNAAA</sequence>
<organism evidence="2 3">
    <name type="scientific">Microvirgula aerodenitrificans</name>
    <dbReference type="NCBI Taxonomy" id="57480"/>
    <lineage>
        <taxon>Bacteria</taxon>
        <taxon>Pseudomonadati</taxon>
        <taxon>Pseudomonadota</taxon>
        <taxon>Betaproteobacteria</taxon>
        <taxon>Neisseriales</taxon>
        <taxon>Aquaspirillaceae</taxon>
        <taxon>Microvirgula</taxon>
    </lineage>
</organism>
<proteinExistence type="predicted"/>
<dbReference type="Proteomes" id="UP000244173">
    <property type="component" value="Chromosome"/>
</dbReference>
<gene>
    <name evidence="2" type="ORF">DAI18_18270</name>
</gene>
<dbReference type="EMBL" id="CP028519">
    <property type="protein sequence ID" value="AVY95772.1"/>
    <property type="molecule type" value="Genomic_DNA"/>
</dbReference>
<protein>
    <recommendedName>
        <fullName evidence="4">Helix-turn-helix domain-containing protein</fullName>
    </recommendedName>
</protein>
<dbReference type="KEGG" id="maer:DAI18_18270"/>
<accession>A0A2S0PEK1</accession>
<evidence type="ECO:0000313" key="2">
    <source>
        <dbReference type="EMBL" id="AVY95772.1"/>
    </source>
</evidence>
<keyword evidence="3" id="KW-1185">Reference proteome</keyword>
<dbReference type="RefSeq" id="WP_107890163.1">
    <property type="nucleotide sequence ID" value="NZ_CP028519.1"/>
</dbReference>
<dbReference type="InterPro" id="IPR036388">
    <property type="entry name" value="WH-like_DNA-bd_sf"/>
</dbReference>
<evidence type="ECO:0000313" key="3">
    <source>
        <dbReference type="Proteomes" id="UP000244173"/>
    </source>
</evidence>
<evidence type="ECO:0008006" key="4">
    <source>
        <dbReference type="Google" id="ProtNLM"/>
    </source>
</evidence>
<dbReference type="Gene3D" id="1.10.10.10">
    <property type="entry name" value="Winged helix-like DNA-binding domain superfamily/Winged helix DNA-binding domain"/>
    <property type="match status" value="1"/>
</dbReference>
<dbReference type="Pfam" id="PF13730">
    <property type="entry name" value="HTH_36"/>
    <property type="match status" value="1"/>
</dbReference>